<organism evidence="1 2">
    <name type="scientific">Oceanihabitans sediminis</name>
    <dbReference type="NCBI Taxonomy" id="1812012"/>
    <lineage>
        <taxon>Bacteria</taxon>
        <taxon>Pseudomonadati</taxon>
        <taxon>Bacteroidota</taxon>
        <taxon>Flavobacteriia</taxon>
        <taxon>Flavobacteriales</taxon>
        <taxon>Flavobacteriaceae</taxon>
        <taxon>Oceanihabitans</taxon>
    </lineage>
</organism>
<dbReference type="Pfam" id="PF20113">
    <property type="entry name" value="DUF6503"/>
    <property type="match status" value="1"/>
</dbReference>
<name>A0A368P4H5_9FLAO</name>
<dbReference type="EMBL" id="QPIG01000002">
    <property type="protein sequence ID" value="RCU57732.1"/>
    <property type="molecule type" value="Genomic_DNA"/>
</dbReference>
<evidence type="ECO:0000313" key="2">
    <source>
        <dbReference type="Proteomes" id="UP000252249"/>
    </source>
</evidence>
<reference evidence="1 2" key="1">
    <citation type="submission" date="2018-07" db="EMBL/GenBank/DDBJ databases">
        <title>Oceanihabitans testaceum sp. nov., isolated from marine sediment.</title>
        <authorList>
            <person name="Li C.-M."/>
        </authorList>
    </citation>
    <scope>NUCLEOTIDE SEQUENCE [LARGE SCALE GENOMIC DNA]</scope>
    <source>
        <strain evidence="1 2">S9-10</strain>
    </source>
</reference>
<dbReference type="PROSITE" id="PS51257">
    <property type="entry name" value="PROKAR_LIPOPROTEIN"/>
    <property type="match status" value="1"/>
</dbReference>
<dbReference type="Proteomes" id="UP000252249">
    <property type="component" value="Unassembled WGS sequence"/>
</dbReference>
<dbReference type="InterPro" id="IPR045444">
    <property type="entry name" value="DUF6503"/>
</dbReference>
<protein>
    <submittedName>
        <fullName evidence="1">Deoxyribose-phosphate aldolase</fullName>
    </submittedName>
</protein>
<dbReference type="OrthoDB" id="982433at2"/>
<dbReference type="RefSeq" id="WP_113965938.1">
    <property type="nucleotide sequence ID" value="NZ_JAWVXR010000002.1"/>
</dbReference>
<keyword evidence="2" id="KW-1185">Reference proteome</keyword>
<accession>A0A368P4H5</accession>
<gene>
    <name evidence="1" type="ORF">DU428_08060</name>
</gene>
<proteinExistence type="predicted"/>
<sequence>MQNLKYLILFFLVFTACKEETLVNAESIIDKTIEVSGGEKFLQVEIEFDFRDKHYKATRDHGIYQYEREFKDSTQVIRDVLNNDGFKRYIDGKVVAVADSMAVKYAASVNSVHYFALLPYGLNDPAVNKKYLGEVSIKEKNYHKVQVTFNEEGGGEDHDDVFVYWVNTETFTVDYLAYSFKEYTGDLGLRFREAYNSRTVNGLRFVDYNNFKTEDKSLQLFDLDKVFENDKLKLLSKIELKNISVK</sequence>
<comment type="caution">
    <text evidence="1">The sequence shown here is derived from an EMBL/GenBank/DDBJ whole genome shotgun (WGS) entry which is preliminary data.</text>
</comment>
<evidence type="ECO:0000313" key="1">
    <source>
        <dbReference type="EMBL" id="RCU57732.1"/>
    </source>
</evidence>
<dbReference type="AlphaFoldDB" id="A0A368P4H5"/>